<evidence type="ECO:0000256" key="1">
    <source>
        <dbReference type="ARBA" id="ARBA00022679"/>
    </source>
</evidence>
<dbReference type="GO" id="GO:0006654">
    <property type="term" value="P:phosphatidic acid biosynthetic process"/>
    <property type="evidence" value="ECO:0007669"/>
    <property type="project" value="TreeGrafter"/>
</dbReference>
<dbReference type="EMBL" id="AGEG01000014">
    <property type="protein sequence ID" value="EHR36631.1"/>
    <property type="molecule type" value="Genomic_DNA"/>
</dbReference>
<dbReference type="OrthoDB" id="9803035at2"/>
<organism evidence="4 5">
    <name type="scientific">Facklamia languida CCUG 37842</name>
    <dbReference type="NCBI Taxonomy" id="883113"/>
    <lineage>
        <taxon>Bacteria</taxon>
        <taxon>Bacillati</taxon>
        <taxon>Bacillota</taxon>
        <taxon>Bacilli</taxon>
        <taxon>Lactobacillales</taxon>
        <taxon>Aerococcaceae</taxon>
        <taxon>Facklamia</taxon>
    </lineage>
</organism>
<evidence type="ECO:0000313" key="4">
    <source>
        <dbReference type="EMBL" id="EHR36631.1"/>
    </source>
</evidence>
<dbReference type="RefSeq" id="WP_006309508.1">
    <property type="nucleotide sequence ID" value="NZ_JH601133.1"/>
</dbReference>
<gene>
    <name evidence="4" type="ORF">HMPREF9708_01303</name>
</gene>
<dbReference type="eggNOG" id="COG0204">
    <property type="taxonomic scope" value="Bacteria"/>
</dbReference>
<sequence>MTFYHFMVGLCRFFFYLFNGKPEVHGLDNLPSDETVIFAATHRSAFDPFYLAIELSPRPISFMAKDSIFKWKWLANLLRKGHVFPVNRDKPSPKIIKFAVKQLTQNQLNLGIFPSGSRYSTQVKGGTAYIQRLAKKAIVPIAIQPPLTLGGFLKRQKAKIMIGQPIAYDPSRDYDKAHLQEIDQAIQQAFDQLDQALDPTYRYDPPARKQAKD</sequence>
<keyword evidence="5" id="KW-1185">Reference proteome</keyword>
<dbReference type="Pfam" id="PF01553">
    <property type="entry name" value="Acyltransferase"/>
    <property type="match status" value="1"/>
</dbReference>
<evidence type="ECO:0000259" key="3">
    <source>
        <dbReference type="SMART" id="SM00563"/>
    </source>
</evidence>
<dbReference type="CDD" id="cd07989">
    <property type="entry name" value="LPLAT_AGPAT-like"/>
    <property type="match status" value="1"/>
</dbReference>
<name>H3NKB4_9LACT</name>
<dbReference type="Proteomes" id="UP000006190">
    <property type="component" value="Unassembled WGS sequence"/>
</dbReference>
<keyword evidence="1 4" id="KW-0808">Transferase</keyword>
<evidence type="ECO:0000313" key="5">
    <source>
        <dbReference type="Proteomes" id="UP000006190"/>
    </source>
</evidence>
<proteinExistence type="predicted"/>
<accession>H3NKB4</accession>
<dbReference type="PATRIC" id="fig|883113.3.peg.1300"/>
<dbReference type="SMART" id="SM00563">
    <property type="entry name" value="PlsC"/>
    <property type="match status" value="1"/>
</dbReference>
<dbReference type="AlphaFoldDB" id="H3NKB4"/>
<protein>
    <submittedName>
        <fullName evidence="4">1-acylglycerol-3-phosphate O-acyltransferase</fullName>
    </submittedName>
</protein>
<dbReference type="SUPFAM" id="SSF69593">
    <property type="entry name" value="Glycerol-3-phosphate (1)-acyltransferase"/>
    <property type="match status" value="1"/>
</dbReference>
<reference evidence="4 5" key="1">
    <citation type="submission" date="2012-01" db="EMBL/GenBank/DDBJ databases">
        <title>The Genome Sequence of Facklamia languida CCUG 37842.</title>
        <authorList>
            <consortium name="The Broad Institute Genome Sequencing Platform"/>
            <person name="Earl A."/>
            <person name="Ward D."/>
            <person name="Feldgarden M."/>
            <person name="Gevers D."/>
            <person name="Huys G."/>
            <person name="Young S.K."/>
            <person name="Zeng Q."/>
            <person name="Gargeya S."/>
            <person name="Fitzgerald M."/>
            <person name="Haas B."/>
            <person name="Abouelleil A."/>
            <person name="Alvarado L."/>
            <person name="Arachchi H.M."/>
            <person name="Berlin A."/>
            <person name="Chapman S.B."/>
            <person name="Gearin G."/>
            <person name="Goldberg J."/>
            <person name="Griggs A."/>
            <person name="Gujja S."/>
            <person name="Hansen M."/>
            <person name="Heiman D."/>
            <person name="Howarth C."/>
            <person name="Larimer J."/>
            <person name="Lui A."/>
            <person name="MacDonald P.J.P."/>
            <person name="McCowen C."/>
            <person name="Montmayeur A."/>
            <person name="Murphy C."/>
            <person name="Neiman D."/>
            <person name="Pearson M."/>
            <person name="Priest M."/>
            <person name="Roberts A."/>
            <person name="Saif S."/>
            <person name="Shea T."/>
            <person name="Sisk P."/>
            <person name="Stolte C."/>
            <person name="Sykes S."/>
            <person name="Wortman J."/>
            <person name="Nusbaum C."/>
            <person name="Birren B."/>
        </authorList>
    </citation>
    <scope>NUCLEOTIDE SEQUENCE [LARGE SCALE GENOMIC DNA]</scope>
    <source>
        <strain evidence="4 5">CCUG 37842</strain>
    </source>
</reference>
<dbReference type="InterPro" id="IPR002123">
    <property type="entry name" value="Plipid/glycerol_acylTrfase"/>
</dbReference>
<keyword evidence="2 4" id="KW-0012">Acyltransferase</keyword>
<dbReference type="PANTHER" id="PTHR10434:SF40">
    <property type="entry name" value="1-ACYL-SN-GLYCEROL-3-PHOSPHATE ACYLTRANSFERASE"/>
    <property type="match status" value="1"/>
</dbReference>
<dbReference type="GO" id="GO:0003841">
    <property type="term" value="F:1-acylglycerol-3-phosphate O-acyltransferase activity"/>
    <property type="evidence" value="ECO:0007669"/>
    <property type="project" value="TreeGrafter"/>
</dbReference>
<evidence type="ECO:0000256" key="2">
    <source>
        <dbReference type="ARBA" id="ARBA00023315"/>
    </source>
</evidence>
<dbReference type="PANTHER" id="PTHR10434">
    <property type="entry name" value="1-ACYL-SN-GLYCEROL-3-PHOSPHATE ACYLTRANSFERASE"/>
    <property type="match status" value="1"/>
</dbReference>
<dbReference type="STRING" id="883113.HMPREF9708_01303"/>
<comment type="caution">
    <text evidence="4">The sequence shown here is derived from an EMBL/GenBank/DDBJ whole genome shotgun (WGS) entry which is preliminary data.</text>
</comment>
<dbReference type="HOGENOM" id="CLU_027938_4_3_9"/>
<feature type="domain" description="Phospholipid/glycerol acyltransferase" evidence="3">
    <location>
        <begin position="36"/>
        <end position="146"/>
    </location>
</feature>